<evidence type="ECO:0008006" key="4">
    <source>
        <dbReference type="Google" id="ProtNLM"/>
    </source>
</evidence>
<evidence type="ECO:0000313" key="3">
    <source>
        <dbReference type="Proteomes" id="UP000717752"/>
    </source>
</evidence>
<proteinExistence type="predicted"/>
<reference evidence="2 3" key="1">
    <citation type="journal article" date="2021" name="MBio">
        <title>Poor Competitiveness of Bradyrhizobium in Pigeon Pea Root Colonization in Indian Soils.</title>
        <authorList>
            <person name="Chalasani D."/>
            <person name="Basu A."/>
            <person name="Pullabhotla S.V.S.R.N."/>
            <person name="Jorrin B."/>
            <person name="Neal A.L."/>
            <person name="Poole P.S."/>
            <person name="Podile A.R."/>
            <person name="Tkacz A."/>
        </authorList>
    </citation>
    <scope>NUCLEOTIDE SEQUENCE [LARGE SCALE GENOMIC DNA]</scope>
    <source>
        <strain evidence="2 3">HU56</strain>
    </source>
</reference>
<feature type="region of interest" description="Disordered" evidence="1">
    <location>
        <begin position="1"/>
        <end position="21"/>
    </location>
</feature>
<dbReference type="EMBL" id="JAEUAK010000001">
    <property type="protein sequence ID" value="MBW9051153.1"/>
    <property type="molecule type" value="Genomic_DNA"/>
</dbReference>
<keyword evidence="3" id="KW-1185">Reference proteome</keyword>
<evidence type="ECO:0000313" key="2">
    <source>
        <dbReference type="EMBL" id="MBW9051153.1"/>
    </source>
</evidence>
<sequence length="205" mass="22738">MSILQSTARTRRSSHPSGDKTFRPAATVKCVGRQVFRSQVARDVGCLLDVDPEVTAWSCMATTLSLGDDFHVADFTVTTVHGYTLLLDAPDRRNEHLHETIAQAAHAGDRGYRVFDLASLREGYRLQNARDLLRYGNHQCPLGDRVRLLAALEEYGSMTVSESLNAFKETSPMAGLATLALHGYIEIELDEGPIGPETIVRRLRR</sequence>
<gene>
    <name evidence="2" type="ORF">JNB85_01855</name>
</gene>
<comment type="caution">
    <text evidence="2">The sequence shown here is derived from an EMBL/GenBank/DDBJ whole genome shotgun (WGS) entry which is preliminary data.</text>
</comment>
<accession>A0ABS7GME5</accession>
<name>A0ABS7GME5_9HYPH</name>
<dbReference type="Proteomes" id="UP000717752">
    <property type="component" value="Unassembled WGS sequence"/>
</dbReference>
<organism evidence="2 3">
    <name type="scientific">Rhizobium mesosinicum</name>
    <dbReference type="NCBI Taxonomy" id="335017"/>
    <lineage>
        <taxon>Bacteria</taxon>
        <taxon>Pseudomonadati</taxon>
        <taxon>Pseudomonadota</taxon>
        <taxon>Alphaproteobacteria</taxon>
        <taxon>Hyphomicrobiales</taxon>
        <taxon>Rhizobiaceae</taxon>
        <taxon>Rhizobium/Agrobacterium group</taxon>
        <taxon>Rhizobium</taxon>
    </lineage>
</organism>
<evidence type="ECO:0000256" key="1">
    <source>
        <dbReference type="SAM" id="MobiDB-lite"/>
    </source>
</evidence>
<protein>
    <recommendedName>
        <fullName evidence="4">TnsA endonuclease N-terminal domain-containing protein</fullName>
    </recommendedName>
</protein>